<comment type="caution">
    <text evidence="1">The sequence shown here is derived from an EMBL/GenBank/DDBJ whole genome shotgun (WGS) entry which is preliminary data.</text>
</comment>
<reference evidence="1 2" key="1">
    <citation type="submission" date="2019-12" db="EMBL/GenBank/DDBJ databases">
        <authorList>
            <person name="Alioto T."/>
            <person name="Alioto T."/>
            <person name="Gomez Garrido J."/>
        </authorList>
    </citation>
    <scope>NUCLEOTIDE SEQUENCE [LARGE SCALE GENOMIC DNA]</scope>
</reference>
<dbReference type="Gramene" id="OE9A080676T1">
    <property type="protein sequence ID" value="OE9A080676C1"/>
    <property type="gene ID" value="OE9A080676"/>
</dbReference>
<sequence>MAAVLSNCRTRCARLPLTEQGAAILISYNTQRAYFHVAEYAYVPENMLPGVSNVSLHVRTLHSYPSLSLRIDEQFKHRYIRTSHSLQTISQYFRRVLRCVVTLGADIIKPHHDYYDGVLHHRPNHAQYPLFQVRSSL</sequence>
<organism evidence="1 2">
    <name type="scientific">Olea europaea subsp. europaea</name>
    <dbReference type="NCBI Taxonomy" id="158383"/>
    <lineage>
        <taxon>Eukaryota</taxon>
        <taxon>Viridiplantae</taxon>
        <taxon>Streptophyta</taxon>
        <taxon>Embryophyta</taxon>
        <taxon>Tracheophyta</taxon>
        <taxon>Spermatophyta</taxon>
        <taxon>Magnoliopsida</taxon>
        <taxon>eudicotyledons</taxon>
        <taxon>Gunneridae</taxon>
        <taxon>Pentapetalae</taxon>
        <taxon>asterids</taxon>
        <taxon>lamiids</taxon>
        <taxon>Lamiales</taxon>
        <taxon>Oleaceae</taxon>
        <taxon>Oleeae</taxon>
        <taxon>Olea</taxon>
    </lineage>
</organism>
<protein>
    <submittedName>
        <fullName evidence="1">Uncharacterized protein</fullName>
    </submittedName>
</protein>
<keyword evidence="2" id="KW-1185">Reference proteome</keyword>
<gene>
    <name evidence="1" type="ORF">OLEA9_A080676</name>
</gene>
<evidence type="ECO:0000313" key="2">
    <source>
        <dbReference type="Proteomes" id="UP000594638"/>
    </source>
</evidence>
<accession>A0A8S0UAX3</accession>
<dbReference type="AlphaFoldDB" id="A0A8S0UAX3"/>
<proteinExistence type="predicted"/>
<dbReference type="Proteomes" id="UP000594638">
    <property type="component" value="Unassembled WGS sequence"/>
</dbReference>
<evidence type="ECO:0000313" key="1">
    <source>
        <dbReference type="EMBL" id="CAA3016620.1"/>
    </source>
</evidence>
<name>A0A8S0UAX3_OLEEU</name>
<dbReference type="EMBL" id="CACTIH010007632">
    <property type="protein sequence ID" value="CAA3016620.1"/>
    <property type="molecule type" value="Genomic_DNA"/>
</dbReference>